<evidence type="ECO:0000256" key="1">
    <source>
        <dbReference type="ARBA" id="ARBA00022614"/>
    </source>
</evidence>
<dbReference type="Pfam" id="PF00931">
    <property type="entry name" value="NB-ARC"/>
    <property type="match status" value="1"/>
</dbReference>
<dbReference type="GO" id="GO:0006952">
    <property type="term" value="P:defense response"/>
    <property type="evidence" value="ECO:0007669"/>
    <property type="project" value="UniProtKB-KW"/>
</dbReference>
<keyword evidence="2" id="KW-0611">Plant defense</keyword>
<dbReference type="AlphaFoldDB" id="A0A5N6Q126"/>
<evidence type="ECO:0000256" key="4">
    <source>
        <dbReference type="SAM" id="Coils"/>
    </source>
</evidence>
<dbReference type="PANTHER" id="PTHR33463">
    <property type="entry name" value="NB-ARC DOMAIN-CONTAINING PROTEIN-RELATED"/>
    <property type="match status" value="1"/>
</dbReference>
<evidence type="ECO:0000259" key="5">
    <source>
        <dbReference type="Pfam" id="PF00931"/>
    </source>
</evidence>
<proteinExistence type="predicted"/>
<dbReference type="Gene3D" id="1.10.8.430">
    <property type="entry name" value="Helical domain of apoptotic protease-activating factors"/>
    <property type="match status" value="1"/>
</dbReference>
<organism evidence="6 7">
    <name type="scientific">Mikania micrantha</name>
    <name type="common">bitter vine</name>
    <dbReference type="NCBI Taxonomy" id="192012"/>
    <lineage>
        <taxon>Eukaryota</taxon>
        <taxon>Viridiplantae</taxon>
        <taxon>Streptophyta</taxon>
        <taxon>Embryophyta</taxon>
        <taxon>Tracheophyta</taxon>
        <taxon>Spermatophyta</taxon>
        <taxon>Magnoliopsida</taxon>
        <taxon>eudicotyledons</taxon>
        <taxon>Gunneridae</taxon>
        <taxon>Pentapetalae</taxon>
        <taxon>asterids</taxon>
        <taxon>campanulids</taxon>
        <taxon>Asterales</taxon>
        <taxon>Asteraceae</taxon>
        <taxon>Asteroideae</taxon>
        <taxon>Heliantheae alliance</taxon>
        <taxon>Eupatorieae</taxon>
        <taxon>Mikania</taxon>
    </lineage>
</organism>
<keyword evidence="3" id="KW-0067">ATP-binding</keyword>
<reference evidence="6 7" key="1">
    <citation type="submission" date="2019-05" db="EMBL/GenBank/DDBJ databases">
        <title>Mikania micrantha, genome provides insights into the molecular mechanism of rapid growth.</title>
        <authorList>
            <person name="Liu B."/>
        </authorList>
    </citation>
    <scope>NUCLEOTIDE SEQUENCE [LARGE SCALE GENOMIC DNA]</scope>
    <source>
        <strain evidence="6">NLD-2019</strain>
        <tissue evidence="6">Leaf</tissue>
    </source>
</reference>
<evidence type="ECO:0000313" key="7">
    <source>
        <dbReference type="Proteomes" id="UP000326396"/>
    </source>
</evidence>
<keyword evidence="3" id="KW-0547">Nucleotide-binding</keyword>
<sequence length="529" mass="60156">MVTLPGTLPVGPTIQSGTEPVTELEINLERPGINEIDAEVDATIQVCESVGIDLGDDRPCRWLVLVLQTAKRCGGVDELLQFLSTSRLQDSNDGSRPTLLWLLGAKVWVLGRKFWQRMRLEFECGCKGLRCGENVDIYKLFGTWKPSRTVKVAPQKMDFISPIVTSIVGSLMVPVKKNLGFFFYSTKHVANMRKKLSKLNEAKHDMEDKKKDALINDQLIPDSLHHWLDEVEKIIGKTENIPTHGNGCLNLKIRYEAGRSSFKILEEIDKIIVEKNNIVINKQRPLGMVRTSTGPSTSQSDYDVIPNIFRSRLLKFNNVLKSLEQDNNTQMMALWGMGGVGKTTMMKDIKKVVEKRKMFAYVLKVDIGTKYDPITTQKHIANHMGVTLNEQTKEDRVERLEKIFEQMSKMGKKILFILDDVWDVIDLKDIGLEIPFPKGFKLLVTSRKRHVCISMGIETVFEVAPLEQEEAKQFFFDSVNISNEDEELYIIGEDIVNKCRGLPIAIKTIALTLRRREKVAWEAALDDMQ</sequence>
<feature type="coiled-coil region" evidence="4">
    <location>
        <begin position="189"/>
        <end position="216"/>
    </location>
</feature>
<dbReference type="InterPro" id="IPR002182">
    <property type="entry name" value="NB-ARC"/>
</dbReference>
<protein>
    <recommendedName>
        <fullName evidence="5">NB-ARC domain-containing protein</fullName>
    </recommendedName>
</protein>
<dbReference type="PANTHER" id="PTHR33463:SF96">
    <property type="entry name" value="LEUCINE-RICH REPEAT DOMAIN, L DOMAIN-LIKE PROTEIN-RELATED"/>
    <property type="match status" value="1"/>
</dbReference>
<dbReference type="GO" id="GO:0043531">
    <property type="term" value="F:ADP binding"/>
    <property type="evidence" value="ECO:0007669"/>
    <property type="project" value="InterPro"/>
</dbReference>
<keyword evidence="1" id="KW-0433">Leucine-rich repeat</keyword>
<evidence type="ECO:0000313" key="6">
    <source>
        <dbReference type="EMBL" id="KAD7477400.1"/>
    </source>
</evidence>
<dbReference type="Gene3D" id="3.40.50.300">
    <property type="entry name" value="P-loop containing nucleotide triphosphate hydrolases"/>
    <property type="match status" value="1"/>
</dbReference>
<dbReference type="PRINTS" id="PR00364">
    <property type="entry name" value="DISEASERSIST"/>
</dbReference>
<comment type="caution">
    <text evidence="6">The sequence shown here is derived from an EMBL/GenBank/DDBJ whole genome shotgun (WGS) entry which is preliminary data.</text>
</comment>
<dbReference type="InterPro" id="IPR027417">
    <property type="entry name" value="P-loop_NTPase"/>
</dbReference>
<feature type="domain" description="NB-ARC" evidence="5">
    <location>
        <begin position="317"/>
        <end position="480"/>
    </location>
</feature>
<keyword evidence="7" id="KW-1185">Reference proteome</keyword>
<evidence type="ECO:0000256" key="3">
    <source>
        <dbReference type="ARBA" id="ARBA00022840"/>
    </source>
</evidence>
<accession>A0A5N6Q126</accession>
<dbReference type="GO" id="GO:0005524">
    <property type="term" value="F:ATP binding"/>
    <property type="evidence" value="ECO:0007669"/>
    <property type="project" value="UniProtKB-KW"/>
</dbReference>
<keyword evidence="4" id="KW-0175">Coiled coil</keyword>
<gene>
    <name evidence="6" type="ORF">E3N88_00536</name>
</gene>
<dbReference type="OrthoDB" id="1898799at2759"/>
<dbReference type="Proteomes" id="UP000326396">
    <property type="component" value="Linkage Group LG1"/>
</dbReference>
<dbReference type="InterPro" id="IPR042197">
    <property type="entry name" value="Apaf_helical"/>
</dbReference>
<dbReference type="SUPFAM" id="SSF52540">
    <property type="entry name" value="P-loop containing nucleoside triphosphate hydrolases"/>
    <property type="match status" value="1"/>
</dbReference>
<dbReference type="InterPro" id="IPR050905">
    <property type="entry name" value="Plant_NBS-LRR"/>
</dbReference>
<name>A0A5N6Q126_9ASTR</name>
<evidence type="ECO:0000256" key="2">
    <source>
        <dbReference type="ARBA" id="ARBA00022821"/>
    </source>
</evidence>
<dbReference type="EMBL" id="SZYD01000001">
    <property type="protein sequence ID" value="KAD7477400.1"/>
    <property type="molecule type" value="Genomic_DNA"/>
</dbReference>